<sequence>MASQRALLVVYLVSLVNVRSAKCLGREEVGRGERNGTGRKPQAPPRKLPYIHGDPGVNSAPNPQQGRAEPGTNTLLFEFKKRFKKKKQTASLSAESLFNQLHKKCTEIKKKNHIVQIYVTSTPEEIIKQ</sequence>
<gene>
    <name evidence="3" type="ORF">FQA47_017156</name>
</gene>
<protein>
    <submittedName>
        <fullName evidence="3">Uncharacterized protein</fullName>
    </submittedName>
</protein>
<evidence type="ECO:0000313" key="4">
    <source>
        <dbReference type="Proteomes" id="UP000646548"/>
    </source>
</evidence>
<accession>A0A834C1W4</accession>
<evidence type="ECO:0000313" key="3">
    <source>
        <dbReference type="EMBL" id="KAF6721362.1"/>
    </source>
</evidence>
<keyword evidence="2" id="KW-0732">Signal</keyword>
<dbReference type="AlphaFoldDB" id="A0A834C1W4"/>
<dbReference type="EMBL" id="WKFB01000492">
    <property type="protein sequence ID" value="KAF6721362.1"/>
    <property type="molecule type" value="Genomic_DNA"/>
</dbReference>
<feature type="signal peptide" evidence="2">
    <location>
        <begin position="1"/>
        <end position="21"/>
    </location>
</feature>
<feature type="chain" id="PRO_5032683197" evidence="2">
    <location>
        <begin position="22"/>
        <end position="129"/>
    </location>
</feature>
<name>A0A834C1W4_ORYME</name>
<reference evidence="3" key="1">
    <citation type="journal article" name="BMC Genomics">
        <title>Long-read sequencing and de novo genome assembly of marine medaka (Oryzias melastigma).</title>
        <authorList>
            <person name="Liang P."/>
            <person name="Saqib H.S.A."/>
            <person name="Ni X."/>
            <person name="Shen Y."/>
        </authorList>
    </citation>
    <scope>NUCLEOTIDE SEQUENCE</scope>
    <source>
        <strain evidence="3">Bigg-433</strain>
    </source>
</reference>
<feature type="compositionally biased region" description="Polar residues" evidence="1">
    <location>
        <begin position="59"/>
        <end position="70"/>
    </location>
</feature>
<comment type="caution">
    <text evidence="3">The sequence shown here is derived from an EMBL/GenBank/DDBJ whole genome shotgun (WGS) entry which is preliminary data.</text>
</comment>
<feature type="compositionally biased region" description="Basic and acidic residues" evidence="1">
    <location>
        <begin position="26"/>
        <end position="36"/>
    </location>
</feature>
<organism evidence="3 4">
    <name type="scientific">Oryzias melastigma</name>
    <name type="common">Marine medaka</name>
    <dbReference type="NCBI Taxonomy" id="30732"/>
    <lineage>
        <taxon>Eukaryota</taxon>
        <taxon>Metazoa</taxon>
        <taxon>Chordata</taxon>
        <taxon>Craniata</taxon>
        <taxon>Vertebrata</taxon>
        <taxon>Euteleostomi</taxon>
        <taxon>Actinopterygii</taxon>
        <taxon>Neopterygii</taxon>
        <taxon>Teleostei</taxon>
        <taxon>Neoteleostei</taxon>
        <taxon>Acanthomorphata</taxon>
        <taxon>Ovalentaria</taxon>
        <taxon>Atherinomorphae</taxon>
        <taxon>Beloniformes</taxon>
        <taxon>Adrianichthyidae</taxon>
        <taxon>Oryziinae</taxon>
        <taxon>Oryzias</taxon>
    </lineage>
</organism>
<dbReference type="Proteomes" id="UP000646548">
    <property type="component" value="Unassembled WGS sequence"/>
</dbReference>
<evidence type="ECO:0000256" key="2">
    <source>
        <dbReference type="SAM" id="SignalP"/>
    </source>
</evidence>
<feature type="region of interest" description="Disordered" evidence="1">
    <location>
        <begin position="26"/>
        <end position="70"/>
    </location>
</feature>
<proteinExistence type="predicted"/>
<evidence type="ECO:0000256" key="1">
    <source>
        <dbReference type="SAM" id="MobiDB-lite"/>
    </source>
</evidence>